<gene>
    <name evidence="1" type="ORF">PCAR00345_LOCUS3883</name>
</gene>
<sequence length="219" mass="24040">MRIHGRRMLAISTSSAAIRSSRCILLAMFSPVLSVARSSARFHGVRPTRFLSGPLDVQQFRHVACSRTIPDLHSVGPPAARIRAAHMSVTDGPSADLEQVALKFLQLKNEGDLASIFQMVATDADIYGLRGSEIESGLGAFFESHQELHHELVGQPESVAPMVVQYRFVKTWVEDGAVRRWVSGDPEKPRNKVERITVDANGKLLCVEVVEADAAVKMP</sequence>
<dbReference type="EMBL" id="HBIZ01006797">
    <property type="protein sequence ID" value="CAE0751298.1"/>
    <property type="molecule type" value="Transcribed_RNA"/>
</dbReference>
<reference evidence="1" key="1">
    <citation type="submission" date="2021-01" db="EMBL/GenBank/DDBJ databases">
        <authorList>
            <person name="Corre E."/>
            <person name="Pelletier E."/>
            <person name="Niang G."/>
            <person name="Scheremetjew M."/>
            <person name="Finn R."/>
            <person name="Kale V."/>
            <person name="Holt S."/>
            <person name="Cochrane G."/>
            <person name="Meng A."/>
            <person name="Brown T."/>
            <person name="Cohen L."/>
        </authorList>
    </citation>
    <scope>NUCLEOTIDE SEQUENCE</scope>
    <source>
        <strain evidence="1">CCMP645</strain>
    </source>
</reference>
<name>A0A7S4B330_CHRCT</name>
<protein>
    <recommendedName>
        <fullName evidence="2">SnoaL-like domain-containing protein</fullName>
    </recommendedName>
</protein>
<accession>A0A7S4B330</accession>
<evidence type="ECO:0000313" key="1">
    <source>
        <dbReference type="EMBL" id="CAE0751298.1"/>
    </source>
</evidence>
<proteinExistence type="predicted"/>
<evidence type="ECO:0008006" key="2">
    <source>
        <dbReference type="Google" id="ProtNLM"/>
    </source>
</evidence>
<organism evidence="1">
    <name type="scientific">Chrysotila carterae</name>
    <name type="common">Marine alga</name>
    <name type="synonym">Syracosphaera carterae</name>
    <dbReference type="NCBI Taxonomy" id="13221"/>
    <lineage>
        <taxon>Eukaryota</taxon>
        <taxon>Haptista</taxon>
        <taxon>Haptophyta</taxon>
        <taxon>Prymnesiophyceae</taxon>
        <taxon>Isochrysidales</taxon>
        <taxon>Isochrysidaceae</taxon>
        <taxon>Chrysotila</taxon>
    </lineage>
</organism>
<dbReference type="AlphaFoldDB" id="A0A7S4B330"/>